<feature type="compositionally biased region" description="Polar residues" evidence="1">
    <location>
        <begin position="200"/>
        <end position="219"/>
    </location>
</feature>
<feature type="compositionally biased region" description="Acidic residues" evidence="1">
    <location>
        <begin position="57"/>
        <end position="68"/>
    </location>
</feature>
<name>A0A0L6UTE1_9BASI</name>
<accession>A0A0L6UTE1</accession>
<feature type="compositionally biased region" description="Polar residues" evidence="1">
    <location>
        <begin position="361"/>
        <end position="372"/>
    </location>
</feature>
<dbReference type="AlphaFoldDB" id="A0A0L6UTE1"/>
<feature type="compositionally biased region" description="Polar residues" evidence="1">
    <location>
        <begin position="10"/>
        <end position="23"/>
    </location>
</feature>
<feature type="compositionally biased region" description="Polar residues" evidence="1">
    <location>
        <begin position="69"/>
        <end position="78"/>
    </location>
</feature>
<feature type="compositionally biased region" description="Polar residues" evidence="1">
    <location>
        <begin position="269"/>
        <end position="281"/>
    </location>
</feature>
<protein>
    <submittedName>
        <fullName evidence="2">Uncharacterized protein</fullName>
    </submittedName>
</protein>
<feature type="compositionally biased region" description="Basic and acidic residues" evidence="1">
    <location>
        <begin position="471"/>
        <end position="481"/>
    </location>
</feature>
<evidence type="ECO:0000313" key="2">
    <source>
        <dbReference type="EMBL" id="KNZ51135.1"/>
    </source>
</evidence>
<feature type="region of interest" description="Disordered" evidence="1">
    <location>
        <begin position="443"/>
        <end position="481"/>
    </location>
</feature>
<feature type="region of interest" description="Disordered" evidence="1">
    <location>
        <begin position="300"/>
        <end position="401"/>
    </location>
</feature>
<feature type="non-terminal residue" evidence="2">
    <location>
        <position position="481"/>
    </location>
</feature>
<dbReference type="EMBL" id="LAVV01009143">
    <property type="protein sequence ID" value="KNZ51135.1"/>
    <property type="molecule type" value="Genomic_DNA"/>
</dbReference>
<evidence type="ECO:0000313" key="3">
    <source>
        <dbReference type="Proteomes" id="UP000037035"/>
    </source>
</evidence>
<feature type="compositionally biased region" description="Polar residues" evidence="1">
    <location>
        <begin position="252"/>
        <end position="261"/>
    </location>
</feature>
<comment type="caution">
    <text evidence="2">The sequence shown here is derived from an EMBL/GenBank/DDBJ whole genome shotgun (WGS) entry which is preliminary data.</text>
</comment>
<sequence>MSPNNKKKQTSTFHQPCPSTKAQQPFEEIENTDAFDDRSFTEDDEPESGIECVELVIADDTDKEEDTGSDLSELSNVEPSYESEDVDIVSNGESEDVDINTSGEDDALSDADKHFRPSSVHVTGAPLNHQSRGKQVDDINQSLKAHVPIRQNPSHDLGSHRKHVQSQVTTAGAPAPRHVNQIHIASGAREASRHAHTRIVPQQLQPNSEQRSVPQSSLRRPQEAYAHPNDSCHKMTAAAAPTSTGHVKRTKMTSAAPQASRDQFHMPISQGSTRHPASSANMAVTAGRADGLTQACLQEYMPGYGQPSNSNISAPLPEQLQPTPHQQPIRTPSSTQSSSRLPPDAIPLQQSHNPVNHYPHQMQSSRTPTSSHFDPVPPQLSMLTASTPTVHPAATHSTLAPASSSTPAQVVNFAQAPAQNIPLNFTIPGIGTFVLMASAPAPQACVQPETSHLPHESEPPPPPKTQQPTQKPKDYEDQPIE</sequence>
<gene>
    <name evidence="2" type="ORF">VP01_4077g2</name>
</gene>
<feature type="compositionally biased region" description="Polar residues" evidence="1">
    <location>
        <begin position="320"/>
        <end position="340"/>
    </location>
</feature>
<dbReference type="STRING" id="27349.A0A0L6UTE1"/>
<organism evidence="2 3">
    <name type="scientific">Puccinia sorghi</name>
    <dbReference type="NCBI Taxonomy" id="27349"/>
    <lineage>
        <taxon>Eukaryota</taxon>
        <taxon>Fungi</taxon>
        <taxon>Dikarya</taxon>
        <taxon>Basidiomycota</taxon>
        <taxon>Pucciniomycotina</taxon>
        <taxon>Pucciniomycetes</taxon>
        <taxon>Pucciniales</taxon>
        <taxon>Pucciniaceae</taxon>
        <taxon>Puccinia</taxon>
    </lineage>
</organism>
<proteinExistence type="predicted"/>
<feature type="compositionally biased region" description="Acidic residues" evidence="1">
    <location>
        <begin position="81"/>
        <end position="109"/>
    </location>
</feature>
<dbReference type="Proteomes" id="UP000037035">
    <property type="component" value="Unassembled WGS sequence"/>
</dbReference>
<dbReference type="VEuPathDB" id="FungiDB:VP01_4077g2"/>
<evidence type="ECO:0000256" key="1">
    <source>
        <dbReference type="SAM" id="MobiDB-lite"/>
    </source>
</evidence>
<feature type="compositionally biased region" description="Low complexity" evidence="1">
    <location>
        <begin position="391"/>
        <end position="401"/>
    </location>
</feature>
<feature type="region of interest" description="Disordered" evidence="1">
    <location>
        <begin position="1"/>
        <end position="135"/>
    </location>
</feature>
<reference evidence="2 3" key="1">
    <citation type="submission" date="2015-08" db="EMBL/GenBank/DDBJ databases">
        <title>Next Generation Sequencing and Analysis of the Genome of Puccinia sorghi L Schw, the Causal Agent of Maize Common Rust.</title>
        <authorList>
            <person name="Rochi L."/>
            <person name="Burguener G."/>
            <person name="Darino M."/>
            <person name="Turjanski A."/>
            <person name="Kreff E."/>
            <person name="Dieguez M.J."/>
            <person name="Sacco F."/>
        </authorList>
    </citation>
    <scope>NUCLEOTIDE SEQUENCE [LARGE SCALE GENOMIC DNA]</scope>
    <source>
        <strain evidence="2 3">RO10H11247</strain>
    </source>
</reference>
<feature type="region of interest" description="Disordered" evidence="1">
    <location>
        <begin position="187"/>
        <end position="281"/>
    </location>
</feature>
<keyword evidence="3" id="KW-1185">Reference proteome</keyword>